<accession>A0A2M6W4Y6</accession>
<keyword evidence="4 6" id="KW-0133">Cell shape</keyword>
<evidence type="ECO:0000313" key="7">
    <source>
        <dbReference type="EMBL" id="PIT87856.1"/>
    </source>
</evidence>
<dbReference type="InterPro" id="IPR056546">
    <property type="entry name" value="MreB_MamK-like"/>
</dbReference>
<dbReference type="PRINTS" id="PR01652">
    <property type="entry name" value="SHAPEPROTEIN"/>
</dbReference>
<dbReference type="InterPro" id="IPR043129">
    <property type="entry name" value="ATPase_NBD"/>
</dbReference>
<dbReference type="Gene3D" id="3.30.420.40">
    <property type="match status" value="2"/>
</dbReference>
<dbReference type="InterPro" id="IPR004753">
    <property type="entry name" value="MreB"/>
</dbReference>
<evidence type="ECO:0000256" key="6">
    <source>
        <dbReference type="HAMAP-Rule" id="MF_02207"/>
    </source>
</evidence>
<feature type="binding site" evidence="6">
    <location>
        <begin position="294"/>
        <end position="297"/>
    </location>
    <ligand>
        <name>ATP</name>
        <dbReference type="ChEBI" id="CHEBI:30616"/>
    </ligand>
</feature>
<organism evidence="7 8">
    <name type="scientific">Candidatus Magasanikbacteria bacterium CG10_big_fil_rev_8_21_14_0_10_40_10</name>
    <dbReference type="NCBI Taxonomy" id="1974648"/>
    <lineage>
        <taxon>Bacteria</taxon>
        <taxon>Candidatus Magasanikiibacteriota</taxon>
    </lineage>
</organism>
<dbReference type="NCBIfam" id="NF010539">
    <property type="entry name" value="PRK13927.1"/>
    <property type="match status" value="1"/>
</dbReference>
<evidence type="ECO:0000256" key="5">
    <source>
        <dbReference type="ARBA" id="ARBA00023458"/>
    </source>
</evidence>
<comment type="subunit">
    <text evidence="6">Forms polymers.</text>
</comment>
<gene>
    <name evidence="6" type="primary">mreB</name>
    <name evidence="7" type="ORF">COU31_00805</name>
</gene>
<comment type="caution">
    <text evidence="7">The sequence shown here is derived from an EMBL/GenBank/DDBJ whole genome shotgun (WGS) entry which is preliminary data.</text>
</comment>
<keyword evidence="2 6" id="KW-0547">Nucleotide-binding</keyword>
<comment type="similarity">
    <text evidence="5 6">Belongs to the FtsA/MreB family.</text>
</comment>
<dbReference type="SUPFAM" id="SSF53067">
    <property type="entry name" value="Actin-like ATPase domain"/>
    <property type="match status" value="2"/>
</dbReference>
<keyword evidence="1 6" id="KW-0963">Cytoplasm</keyword>
<comment type="subcellular location">
    <subcellularLocation>
        <location evidence="6">Cytoplasm</location>
    </subcellularLocation>
    <text evidence="6">Membrane-associated.</text>
</comment>
<dbReference type="HAMAP" id="MF_02207">
    <property type="entry name" value="MreB"/>
    <property type="match status" value="1"/>
</dbReference>
<feature type="binding site" evidence="6">
    <location>
        <begin position="214"/>
        <end position="217"/>
    </location>
    <ligand>
        <name>ATP</name>
        <dbReference type="ChEBI" id="CHEBI:30616"/>
    </ligand>
</feature>
<feature type="binding site" evidence="6">
    <location>
        <begin position="19"/>
        <end position="21"/>
    </location>
    <ligand>
        <name>ATP</name>
        <dbReference type="ChEBI" id="CHEBI:30616"/>
    </ligand>
</feature>
<dbReference type="PANTHER" id="PTHR42749:SF1">
    <property type="entry name" value="CELL SHAPE-DETERMINING PROTEIN MREB"/>
    <property type="match status" value="1"/>
</dbReference>
<dbReference type="GO" id="GO:0005524">
    <property type="term" value="F:ATP binding"/>
    <property type="evidence" value="ECO:0007669"/>
    <property type="project" value="UniProtKB-KW"/>
</dbReference>
<dbReference type="Pfam" id="PF06723">
    <property type="entry name" value="MreB_Mbl"/>
    <property type="match status" value="1"/>
</dbReference>
<keyword evidence="3 6" id="KW-0067">ATP-binding</keyword>
<proteinExistence type="inferred from homology"/>
<reference evidence="8" key="1">
    <citation type="submission" date="2017-09" db="EMBL/GenBank/DDBJ databases">
        <title>Depth-based differentiation of microbial function through sediment-hosted aquifers and enrichment of novel symbionts in the deep terrestrial subsurface.</title>
        <authorList>
            <person name="Probst A.J."/>
            <person name="Ladd B."/>
            <person name="Jarett J.K."/>
            <person name="Geller-Mcgrath D.E."/>
            <person name="Sieber C.M.K."/>
            <person name="Emerson J.B."/>
            <person name="Anantharaman K."/>
            <person name="Thomas B.C."/>
            <person name="Malmstrom R."/>
            <person name="Stieglmeier M."/>
            <person name="Klingl A."/>
            <person name="Woyke T."/>
            <person name="Ryan C.M."/>
            <person name="Banfield J.F."/>
        </authorList>
    </citation>
    <scope>NUCLEOTIDE SEQUENCE [LARGE SCALE GENOMIC DNA]</scope>
</reference>
<dbReference type="AlphaFoldDB" id="A0A2M6W4Y6"/>
<dbReference type="GO" id="GO:0005737">
    <property type="term" value="C:cytoplasm"/>
    <property type="evidence" value="ECO:0007669"/>
    <property type="project" value="UniProtKB-SubCell"/>
</dbReference>
<dbReference type="EMBL" id="PFBX01000005">
    <property type="protein sequence ID" value="PIT87856.1"/>
    <property type="molecule type" value="Genomic_DNA"/>
</dbReference>
<comment type="function">
    <text evidence="6">Forms membrane-associated dynamic filaments that are essential for cell shape determination. Acts by regulating cell wall synthesis and cell elongation, and thus cell shape. A feedback loop between cell geometry and MreB localization may maintain elongated cell shape by targeting cell wall growth to regions of negative cell wall curvature.</text>
</comment>
<evidence type="ECO:0000256" key="1">
    <source>
        <dbReference type="ARBA" id="ARBA00022490"/>
    </source>
</evidence>
<dbReference type="Proteomes" id="UP000231183">
    <property type="component" value="Unassembled WGS sequence"/>
</dbReference>
<feature type="binding site" evidence="6">
    <location>
        <begin position="166"/>
        <end position="168"/>
    </location>
    <ligand>
        <name>ATP</name>
        <dbReference type="ChEBI" id="CHEBI:30616"/>
    </ligand>
</feature>
<dbReference type="PANTHER" id="PTHR42749">
    <property type="entry name" value="CELL SHAPE-DETERMINING PROTEIN MREB"/>
    <property type="match status" value="1"/>
</dbReference>
<dbReference type="GO" id="GO:0000902">
    <property type="term" value="P:cell morphogenesis"/>
    <property type="evidence" value="ECO:0007669"/>
    <property type="project" value="InterPro"/>
</dbReference>
<dbReference type="GO" id="GO:0008360">
    <property type="term" value="P:regulation of cell shape"/>
    <property type="evidence" value="ECO:0007669"/>
    <property type="project" value="UniProtKB-UniRule"/>
</dbReference>
<dbReference type="CDD" id="cd10225">
    <property type="entry name" value="ASKHA_NBD_MreB-like"/>
    <property type="match status" value="1"/>
</dbReference>
<evidence type="ECO:0000256" key="4">
    <source>
        <dbReference type="ARBA" id="ARBA00022960"/>
    </source>
</evidence>
<evidence type="ECO:0000256" key="2">
    <source>
        <dbReference type="ARBA" id="ARBA00022741"/>
    </source>
</evidence>
<sequence length="348" mass="38175">MFKNLFDKFRKDLAIDLGTANTLVYVQGRGVVINEPSVVAVNTRTEQILSVGSEAKDMLGKTPPHIITTRPLVAGIISDFEVTEKMMHYFFEKVRETGRSGFFTRPRVVIGAPLDITEVEKKAINDAALNAGAKEVWIVEEAMASAIGSRMPVREPVGNFIVEMGGGTCEIAVISLGGIVTFKSIQIAGDELNRNIISYARDNFNLLLGEKQAEEIKIKIGSAVEMKDQMQFPMRGRDLISGLPREIMINDTHVRQAISRSLKTIIDNIKETLEVTPPELVADIHERGILISGGGALLRGLDRLIARATEIPVRVADDPLTSVVRGAGILLDEPNLLKEIVVKPQEKN</sequence>
<evidence type="ECO:0000256" key="3">
    <source>
        <dbReference type="ARBA" id="ARBA00022840"/>
    </source>
</evidence>
<protein>
    <recommendedName>
        <fullName evidence="6">Cell shape-determining protein MreB</fullName>
    </recommendedName>
</protein>
<name>A0A2M6W4Y6_9BACT</name>
<evidence type="ECO:0000313" key="8">
    <source>
        <dbReference type="Proteomes" id="UP000231183"/>
    </source>
</evidence>
<dbReference type="NCBIfam" id="TIGR00904">
    <property type="entry name" value="mreB"/>
    <property type="match status" value="1"/>
</dbReference>